<dbReference type="Proteomes" id="UP000759131">
    <property type="component" value="Unassembled WGS sequence"/>
</dbReference>
<keyword evidence="3" id="KW-1185">Reference proteome</keyword>
<protein>
    <submittedName>
        <fullName evidence="2">Uncharacterized protein</fullName>
    </submittedName>
</protein>
<reference evidence="2" key="1">
    <citation type="submission" date="2020-11" db="EMBL/GenBank/DDBJ databases">
        <authorList>
            <person name="Tran Van P."/>
        </authorList>
    </citation>
    <scope>NUCLEOTIDE SEQUENCE</scope>
</reference>
<feature type="transmembrane region" description="Helical" evidence="1">
    <location>
        <begin position="908"/>
        <end position="933"/>
    </location>
</feature>
<keyword evidence="1" id="KW-0812">Transmembrane</keyword>
<keyword evidence="1" id="KW-0472">Membrane</keyword>
<organism evidence="2">
    <name type="scientific">Medioppia subpectinata</name>
    <dbReference type="NCBI Taxonomy" id="1979941"/>
    <lineage>
        <taxon>Eukaryota</taxon>
        <taxon>Metazoa</taxon>
        <taxon>Ecdysozoa</taxon>
        <taxon>Arthropoda</taxon>
        <taxon>Chelicerata</taxon>
        <taxon>Arachnida</taxon>
        <taxon>Acari</taxon>
        <taxon>Acariformes</taxon>
        <taxon>Sarcoptiformes</taxon>
        <taxon>Oribatida</taxon>
        <taxon>Brachypylina</taxon>
        <taxon>Oppioidea</taxon>
        <taxon>Oppiidae</taxon>
        <taxon>Medioppia</taxon>
    </lineage>
</organism>
<keyword evidence="1" id="KW-1133">Transmembrane helix</keyword>
<dbReference type="AlphaFoldDB" id="A0A7R9KPU9"/>
<name>A0A7R9KPU9_9ACAR</name>
<evidence type="ECO:0000313" key="2">
    <source>
        <dbReference type="EMBL" id="CAD7627144.1"/>
    </source>
</evidence>
<proteinExistence type="predicted"/>
<gene>
    <name evidence="2" type="ORF">OSB1V03_LOCUS7574</name>
</gene>
<dbReference type="EMBL" id="CAJPIZ010004473">
    <property type="protein sequence ID" value="CAG2107574.1"/>
    <property type="molecule type" value="Genomic_DNA"/>
</dbReference>
<dbReference type="EMBL" id="OC859048">
    <property type="protein sequence ID" value="CAD7627144.1"/>
    <property type="molecule type" value="Genomic_DNA"/>
</dbReference>
<sequence length="946" mass="110495">MNLWCKPLAPKEFENTTACYYHNVVSVFKLKNTLFYQVKSSGQSNTELVRWESASQVDPDHQTYIPKDNYLQMKSGSYLQQYLHKYEIDKPVVFLYNFNNYTITGISGGFVSHFVNECFRYLTETFPLNYIPEWRQLVAVMLAEDNGDSPHRANGSIAIFRRIDPNTNTLENLHYLSEDIDGVKANYDLGNETEMISLIKYNKIYTNNTWRVWGCGEYCSLKTPLHEITIETTSTQSTIRYNVNQDMTHDLFLRCDERRAPFTPFDFCDQNYDFDNILNLGSDLYFQRNSSFWRLRDYGFTADSYPTGSPLKSQNIQNLVFDSHFGPFLETEGFDTTQRVFGFSYKAIDRFPCGHLIDKEDYYQCLDKYRKSPYFHSVCLYGTVSRVGTAVPVFSIDNGYYKSYIHTPGGLERPNVTEDGRHRQFCKAVSDYVRFDEEYVGTGFGVTHITGYKSGNSGHNQILIAQTIAKVDGADIHLMDTVFVVYSMAFEDYYMANSHSLNYKTFDVNLRATRKVFSIPANHDNFIVHSLIRYKHVSYLLVGYGRSPHTRYLYKEDFKGNPRPGKDPRFPIELLFNDNNEIKWSEVVTCPIDVMRYSVVSNYLEGLLCFEKPTYNRYLHHSVFNIGPRLYHQTGRYFYYYDIMRKRFIFDRHVTELLATYFDTRHRVTGYSIELDGIRFYDVIIHGRSSYAHRLLGEYIYGLFIYVYKDRDTKTLMPVVKPSDHRSDTVVPRLLFTLGPNSYFGKYDHQLVFLAWKGVGFEMYQIVTTLQDQNLNNMTMVVHHDHAQHVDGIQIFFPFISSSKSKVANYYYQDKCPFDKFIGAYFDYDNITKKIGAYLVATDNKSDILYLFNMLDWNRKPYVEIASMYEFKGLWSYFVTYCPLRGPDEYDFTNTILSSNETKPSKTLTYILAILVLILIVSTIIVAFIAFKFNPNNSQTNKKTKQ</sequence>
<evidence type="ECO:0000256" key="1">
    <source>
        <dbReference type="SAM" id="Phobius"/>
    </source>
</evidence>
<evidence type="ECO:0000313" key="3">
    <source>
        <dbReference type="Proteomes" id="UP000759131"/>
    </source>
</evidence>
<accession>A0A7R9KPU9</accession>